<dbReference type="PANTHER" id="PTHR44943:SF4">
    <property type="entry name" value="TPR REPEAT-CONTAINING PROTEIN MJ0798"/>
    <property type="match status" value="1"/>
</dbReference>
<dbReference type="InterPro" id="IPR019734">
    <property type="entry name" value="TPR_rpt"/>
</dbReference>
<accession>A0A9X9S3U1</accession>
<proteinExistence type="predicted"/>
<keyword evidence="1" id="KW-0677">Repeat</keyword>
<feature type="repeat" description="TPR" evidence="3">
    <location>
        <begin position="51"/>
        <end position="84"/>
    </location>
</feature>
<evidence type="ECO:0000256" key="1">
    <source>
        <dbReference type="ARBA" id="ARBA00022737"/>
    </source>
</evidence>
<dbReference type="KEGG" id="mou:OU421_11300"/>
<keyword evidence="5" id="KW-1185">Reference proteome</keyword>
<evidence type="ECO:0000256" key="3">
    <source>
        <dbReference type="PROSITE-ProRule" id="PRU00339"/>
    </source>
</evidence>
<organism evidence="4 5">
    <name type="scientific">Methanogenium organophilum</name>
    <dbReference type="NCBI Taxonomy" id="2199"/>
    <lineage>
        <taxon>Archaea</taxon>
        <taxon>Methanobacteriati</taxon>
        <taxon>Methanobacteriota</taxon>
        <taxon>Stenosarchaea group</taxon>
        <taxon>Methanomicrobia</taxon>
        <taxon>Methanomicrobiales</taxon>
        <taxon>Methanomicrobiaceae</taxon>
        <taxon>Methanogenium</taxon>
    </lineage>
</organism>
<reference evidence="4" key="1">
    <citation type="submission" date="2022-11" db="EMBL/GenBank/DDBJ databases">
        <title>Complete genome sequence of Methanogenium organophilum DSM 3596.</title>
        <authorList>
            <person name="Chen S.-C."/>
            <person name="Lai S.-J."/>
            <person name="You Y.-T."/>
        </authorList>
    </citation>
    <scope>NUCLEOTIDE SEQUENCE</scope>
    <source>
        <strain evidence="4">DSM 3596</strain>
    </source>
</reference>
<dbReference type="SMART" id="SM00028">
    <property type="entry name" value="TPR"/>
    <property type="match status" value="2"/>
</dbReference>
<protein>
    <submittedName>
        <fullName evidence="4">Tetratricopeptide repeat protein</fullName>
    </submittedName>
</protein>
<dbReference type="GeneID" id="76835696"/>
<dbReference type="Proteomes" id="UP001163096">
    <property type="component" value="Chromosome"/>
</dbReference>
<dbReference type="EMBL" id="CP113361">
    <property type="protein sequence ID" value="WAI00990.1"/>
    <property type="molecule type" value="Genomic_DNA"/>
</dbReference>
<dbReference type="InterPro" id="IPR051685">
    <property type="entry name" value="Ycf3/AcsC/BcsC/TPR_MFPF"/>
</dbReference>
<sequence length="134" mass="15631">MAVIILSAGCMDYIPALVNNHIITDDNVTHQKWQSEFLEDREKFKTNPENPLEWTLKGMDIAATHGHEEALEYYDIAIELDPEYAFPYYEKAFSLFILQRTDEAEECLDKAVEINPQYKPLAKKLRSDFIREES</sequence>
<dbReference type="RefSeq" id="WP_268186197.1">
    <property type="nucleotide sequence ID" value="NZ_CP113361.1"/>
</dbReference>
<dbReference type="SUPFAM" id="SSF48452">
    <property type="entry name" value="TPR-like"/>
    <property type="match status" value="1"/>
</dbReference>
<dbReference type="Pfam" id="PF00515">
    <property type="entry name" value="TPR_1"/>
    <property type="match status" value="1"/>
</dbReference>
<dbReference type="InterPro" id="IPR011990">
    <property type="entry name" value="TPR-like_helical_dom_sf"/>
</dbReference>
<gene>
    <name evidence="4" type="ORF">OU421_11300</name>
</gene>
<keyword evidence="2 3" id="KW-0802">TPR repeat</keyword>
<dbReference type="AlphaFoldDB" id="A0A9X9S3U1"/>
<dbReference type="PROSITE" id="PS50005">
    <property type="entry name" value="TPR"/>
    <property type="match status" value="1"/>
</dbReference>
<name>A0A9X9S3U1_METOG</name>
<dbReference type="Gene3D" id="1.25.40.10">
    <property type="entry name" value="Tetratricopeptide repeat domain"/>
    <property type="match status" value="1"/>
</dbReference>
<evidence type="ECO:0000313" key="5">
    <source>
        <dbReference type="Proteomes" id="UP001163096"/>
    </source>
</evidence>
<dbReference type="PANTHER" id="PTHR44943">
    <property type="entry name" value="CELLULOSE SYNTHASE OPERON PROTEIN C"/>
    <property type="match status" value="1"/>
</dbReference>
<evidence type="ECO:0000256" key="2">
    <source>
        <dbReference type="ARBA" id="ARBA00022803"/>
    </source>
</evidence>
<evidence type="ECO:0000313" key="4">
    <source>
        <dbReference type="EMBL" id="WAI00990.1"/>
    </source>
</evidence>